<dbReference type="PRINTS" id="PR00186">
    <property type="entry name" value="HEMERYTHRIN"/>
</dbReference>
<evidence type="ECO:0000259" key="5">
    <source>
        <dbReference type="Pfam" id="PF01814"/>
    </source>
</evidence>
<evidence type="ECO:0000256" key="4">
    <source>
        <dbReference type="PIRSR" id="PIRSR002033-1"/>
    </source>
</evidence>
<dbReference type="SUPFAM" id="SSF47188">
    <property type="entry name" value="Hemerythrin-like"/>
    <property type="match status" value="1"/>
</dbReference>
<keyword evidence="3 4" id="KW-0408">Iron</keyword>
<protein>
    <submittedName>
        <fullName evidence="6">Hemerythrin</fullName>
    </submittedName>
</protein>
<dbReference type="NCBIfam" id="TIGR02481">
    <property type="entry name" value="hemeryth_dom"/>
    <property type="match status" value="1"/>
</dbReference>
<dbReference type="InterPro" id="IPR012312">
    <property type="entry name" value="Hemerythrin-like"/>
</dbReference>
<evidence type="ECO:0000256" key="2">
    <source>
        <dbReference type="ARBA" id="ARBA00022723"/>
    </source>
</evidence>
<dbReference type="Gene3D" id="1.20.120.50">
    <property type="entry name" value="Hemerythrin-like"/>
    <property type="match status" value="1"/>
</dbReference>
<comment type="similarity">
    <text evidence="1">Belongs to the hemerythrin family.</text>
</comment>
<dbReference type="AlphaFoldDB" id="A0A1S6QD15"/>
<dbReference type="EMBL" id="KY007402">
    <property type="protein sequence ID" value="AQV13700.1"/>
    <property type="molecule type" value="mRNA"/>
</dbReference>
<feature type="binding site" evidence="4">
    <location>
        <position position="76"/>
    </location>
    <ligand>
        <name>Fe cation</name>
        <dbReference type="ChEBI" id="CHEBI:24875"/>
        <label>2</label>
    </ligand>
</feature>
<dbReference type="InterPro" id="IPR050669">
    <property type="entry name" value="Hemerythrin"/>
</dbReference>
<feature type="binding site" evidence="4">
    <location>
        <position position="26"/>
    </location>
    <ligand>
        <name>Fe cation</name>
        <dbReference type="ChEBI" id="CHEBI:24875"/>
        <label>1</label>
    </ligand>
</feature>
<dbReference type="InterPro" id="IPR016131">
    <property type="entry name" value="Haemerythrin_Fe_BS"/>
</dbReference>
<organism evidence="6">
    <name type="scientific">Alitta succinea</name>
    <name type="common">Pile worm</name>
    <name type="synonym">Neanthes succinea</name>
    <dbReference type="NCBI Taxonomy" id="981110"/>
    <lineage>
        <taxon>Eukaryota</taxon>
        <taxon>Metazoa</taxon>
        <taxon>Spiralia</taxon>
        <taxon>Lophotrochozoa</taxon>
        <taxon>Annelida</taxon>
        <taxon>Polychaeta</taxon>
        <taxon>Errantia</taxon>
        <taxon>Phyllodocida</taxon>
        <taxon>Nereididae</taxon>
        <taxon>Alitta</taxon>
    </lineage>
</organism>
<dbReference type="InterPro" id="IPR035938">
    <property type="entry name" value="Hemerythrin-like_sf"/>
</dbReference>
<dbReference type="InterPro" id="IPR002063">
    <property type="entry name" value="Haemerythrin"/>
</dbReference>
<accession>A0A1S6QD15</accession>
<evidence type="ECO:0000256" key="3">
    <source>
        <dbReference type="ARBA" id="ARBA00023004"/>
    </source>
</evidence>
<evidence type="ECO:0000313" key="6">
    <source>
        <dbReference type="EMBL" id="AQV13700.1"/>
    </source>
</evidence>
<dbReference type="PIRSF" id="PIRSF002033">
    <property type="entry name" value="Hemerythrin"/>
    <property type="match status" value="1"/>
</dbReference>
<feature type="binding site" evidence="4">
    <location>
        <position position="114"/>
    </location>
    <ligand>
        <name>Fe cation</name>
        <dbReference type="ChEBI" id="CHEBI:24875"/>
        <label>2</label>
    </ligand>
</feature>
<feature type="domain" description="Hemerythrin-like" evidence="5">
    <location>
        <begin position="19"/>
        <end position="120"/>
    </location>
</feature>
<dbReference type="PROSITE" id="PS00550">
    <property type="entry name" value="HEMERYTHRINS"/>
    <property type="match status" value="1"/>
</dbReference>
<dbReference type="NCBIfam" id="TIGR00058">
    <property type="entry name" value="Hemerythrin"/>
    <property type="match status" value="1"/>
</dbReference>
<feature type="binding site" evidence="4">
    <location>
        <position position="114"/>
    </location>
    <ligand>
        <name>Fe cation</name>
        <dbReference type="ChEBI" id="CHEBI:24875"/>
        <label>1</label>
    </ligand>
</feature>
<feature type="binding site" evidence="4">
    <location>
        <position position="59"/>
    </location>
    <ligand>
        <name>Fe cation</name>
        <dbReference type="ChEBI" id="CHEBI:24875"/>
        <label>2</label>
    </ligand>
</feature>
<feature type="binding site" evidence="4">
    <location>
        <position position="59"/>
    </location>
    <ligand>
        <name>Fe cation</name>
        <dbReference type="ChEBI" id="CHEBI:24875"/>
        <label>1</label>
    </ligand>
</feature>
<feature type="binding site" evidence="4">
    <location>
        <position position="109"/>
    </location>
    <ligand>
        <name>Fe cation</name>
        <dbReference type="ChEBI" id="CHEBI:24875"/>
        <label>2</label>
    </ligand>
</feature>
<feature type="binding site" evidence="4">
    <location>
        <position position="80"/>
    </location>
    <ligand>
        <name>Fe cation</name>
        <dbReference type="ChEBI" id="CHEBI:24875"/>
        <label>2</label>
    </ligand>
</feature>
<feature type="binding site" evidence="4">
    <location>
        <position position="55"/>
    </location>
    <ligand>
        <name>Fe cation</name>
        <dbReference type="ChEBI" id="CHEBI:24875"/>
        <label>1</label>
    </ligand>
</feature>
<proteinExistence type="evidence at transcript level"/>
<dbReference type="PANTHER" id="PTHR37164">
    <property type="entry name" value="BACTERIOHEMERYTHRIN"/>
    <property type="match status" value="1"/>
</dbReference>
<evidence type="ECO:0000256" key="1">
    <source>
        <dbReference type="ARBA" id="ARBA00010587"/>
    </source>
</evidence>
<dbReference type="GO" id="GO:0005506">
    <property type="term" value="F:iron ion binding"/>
    <property type="evidence" value="ECO:0007669"/>
    <property type="project" value="InterPro"/>
</dbReference>
<dbReference type="InterPro" id="IPR012827">
    <property type="entry name" value="Hemerythrin_metal-bd"/>
</dbReference>
<dbReference type="CDD" id="cd12107">
    <property type="entry name" value="Hemerythrin"/>
    <property type="match status" value="1"/>
</dbReference>
<name>A0A1S6QD15_ALISU</name>
<dbReference type="Pfam" id="PF01814">
    <property type="entry name" value="Hemerythrin"/>
    <property type="match status" value="1"/>
</dbReference>
<reference evidence="6" key="1">
    <citation type="submission" date="2016-10" db="EMBL/GenBank/DDBJ databases">
        <title>Discovery and evolution of novel hemerythrin genes in annelid worms.</title>
        <authorList>
            <person name="Costa-Paiva E.M."/>
            <person name="Whelan N.V."/>
            <person name="Waits D.S."/>
            <person name="Santos S."/>
            <person name="Schrago C.G."/>
            <person name="Halanych K.M."/>
        </authorList>
    </citation>
    <scope>NUCLEOTIDE SEQUENCE</scope>
</reference>
<keyword evidence="2 4" id="KW-0479">Metal-binding</keyword>
<dbReference type="PANTHER" id="PTHR37164:SF1">
    <property type="entry name" value="BACTERIOHEMERYTHRIN"/>
    <property type="match status" value="1"/>
</dbReference>
<sequence length="121" mass="13618">MGFEIPEPFKWDASFEVFYANLDSEHKAIFDAIFNLCGGNNADNLKKLIDVTANHFSDEEKMMGASASYKGELPGHKKKHDDFLVAIRGLSAPVPDDKLHFAKDWLVNHIKGTDFTYKGKL</sequence>